<proteinExistence type="predicted"/>
<keyword evidence="3" id="KW-1185">Reference proteome</keyword>
<protein>
    <submittedName>
        <fullName evidence="2">Uncharacterized protein</fullName>
    </submittedName>
</protein>
<dbReference type="EMBL" id="JAMZMK010010450">
    <property type="protein sequence ID" value="KAI7731446.1"/>
    <property type="molecule type" value="Genomic_DNA"/>
</dbReference>
<feature type="signal peptide" evidence="1">
    <location>
        <begin position="1"/>
        <end position="17"/>
    </location>
</feature>
<sequence>MCLLLLHPLHLLPTTFPKATEQHILASRSLSSPPPLQRTDTYLASHRPIIMNPTLSLTYYQNPTYLSRSIVITSNTQRRSCFTNR</sequence>
<keyword evidence="1" id="KW-0732">Signal</keyword>
<comment type="caution">
    <text evidence="2">The sequence shown here is derived from an EMBL/GenBank/DDBJ whole genome shotgun (WGS) entry which is preliminary data.</text>
</comment>
<reference evidence="2" key="1">
    <citation type="submission" date="2022-06" db="EMBL/GenBank/DDBJ databases">
        <title>Uncovering the hologenomic basis of an extraordinary plant invasion.</title>
        <authorList>
            <person name="Bieker V.C."/>
            <person name="Martin M.D."/>
            <person name="Gilbert T."/>
            <person name="Hodgins K."/>
            <person name="Battlay P."/>
            <person name="Petersen B."/>
            <person name="Wilson J."/>
        </authorList>
    </citation>
    <scope>NUCLEOTIDE SEQUENCE</scope>
    <source>
        <strain evidence="2">AA19_3_7</strain>
        <tissue evidence="2">Leaf</tissue>
    </source>
</reference>
<feature type="chain" id="PRO_5042195358" evidence="1">
    <location>
        <begin position="18"/>
        <end position="85"/>
    </location>
</feature>
<organism evidence="2 3">
    <name type="scientific">Ambrosia artemisiifolia</name>
    <name type="common">Common ragweed</name>
    <dbReference type="NCBI Taxonomy" id="4212"/>
    <lineage>
        <taxon>Eukaryota</taxon>
        <taxon>Viridiplantae</taxon>
        <taxon>Streptophyta</taxon>
        <taxon>Embryophyta</taxon>
        <taxon>Tracheophyta</taxon>
        <taxon>Spermatophyta</taxon>
        <taxon>Magnoliopsida</taxon>
        <taxon>eudicotyledons</taxon>
        <taxon>Gunneridae</taxon>
        <taxon>Pentapetalae</taxon>
        <taxon>asterids</taxon>
        <taxon>campanulids</taxon>
        <taxon>Asterales</taxon>
        <taxon>Asteraceae</taxon>
        <taxon>Asteroideae</taxon>
        <taxon>Heliantheae alliance</taxon>
        <taxon>Heliantheae</taxon>
        <taxon>Ambrosia</taxon>
    </lineage>
</organism>
<evidence type="ECO:0000256" key="1">
    <source>
        <dbReference type="SAM" id="SignalP"/>
    </source>
</evidence>
<accession>A0AAD5BXF1</accession>
<dbReference type="Proteomes" id="UP001206925">
    <property type="component" value="Unassembled WGS sequence"/>
</dbReference>
<evidence type="ECO:0000313" key="2">
    <source>
        <dbReference type="EMBL" id="KAI7731446.1"/>
    </source>
</evidence>
<gene>
    <name evidence="2" type="ORF">M8C21_026870</name>
</gene>
<evidence type="ECO:0000313" key="3">
    <source>
        <dbReference type="Proteomes" id="UP001206925"/>
    </source>
</evidence>
<name>A0AAD5BXF1_AMBAR</name>
<dbReference type="AlphaFoldDB" id="A0AAD5BXF1"/>